<reference evidence="2 3" key="1">
    <citation type="submission" date="2018-02" db="EMBL/GenBank/DDBJ databases">
        <title>Genome sequencing of Solimonas sp. HR-BB.</title>
        <authorList>
            <person name="Lee Y."/>
            <person name="Jeon C.O."/>
        </authorList>
    </citation>
    <scope>NUCLEOTIDE SEQUENCE [LARGE SCALE GENOMIC DNA]</scope>
    <source>
        <strain evidence="2 3">HR-BB</strain>
    </source>
</reference>
<protein>
    <submittedName>
        <fullName evidence="2">FMN-binding protein</fullName>
    </submittedName>
</protein>
<feature type="domain" description="FMN-binding" evidence="1">
    <location>
        <begin position="160"/>
        <end position="190"/>
    </location>
</feature>
<dbReference type="InterPro" id="IPR007329">
    <property type="entry name" value="FMN-bd"/>
</dbReference>
<dbReference type="Proteomes" id="UP000238220">
    <property type="component" value="Unassembled WGS sequence"/>
</dbReference>
<evidence type="ECO:0000313" key="2">
    <source>
        <dbReference type="EMBL" id="PPE73270.1"/>
    </source>
</evidence>
<accession>A0A2S5TE65</accession>
<comment type="caution">
    <text evidence="2">The sequence shown here is derived from an EMBL/GenBank/DDBJ whole genome shotgun (WGS) entry which is preliminary data.</text>
</comment>
<organism evidence="2 3">
    <name type="scientific">Solimonas fluminis</name>
    <dbReference type="NCBI Taxonomy" id="2086571"/>
    <lineage>
        <taxon>Bacteria</taxon>
        <taxon>Pseudomonadati</taxon>
        <taxon>Pseudomonadota</taxon>
        <taxon>Gammaproteobacteria</taxon>
        <taxon>Nevskiales</taxon>
        <taxon>Nevskiaceae</taxon>
        <taxon>Solimonas</taxon>
    </lineage>
</organism>
<dbReference type="InterPro" id="IPR006311">
    <property type="entry name" value="TAT_signal"/>
</dbReference>
<dbReference type="RefSeq" id="WP_104230866.1">
    <property type="nucleotide sequence ID" value="NZ_PSNW01000007.1"/>
</dbReference>
<evidence type="ECO:0000259" key="1">
    <source>
        <dbReference type="Pfam" id="PF04205"/>
    </source>
</evidence>
<dbReference type="AlphaFoldDB" id="A0A2S5TE65"/>
<dbReference type="GO" id="GO:0016020">
    <property type="term" value="C:membrane"/>
    <property type="evidence" value="ECO:0007669"/>
    <property type="project" value="InterPro"/>
</dbReference>
<proteinExistence type="predicted"/>
<gene>
    <name evidence="2" type="ORF">C3942_13425</name>
</gene>
<evidence type="ECO:0000313" key="3">
    <source>
        <dbReference type="Proteomes" id="UP000238220"/>
    </source>
</evidence>
<dbReference type="GO" id="GO:0010181">
    <property type="term" value="F:FMN binding"/>
    <property type="evidence" value="ECO:0007669"/>
    <property type="project" value="InterPro"/>
</dbReference>
<dbReference type="PROSITE" id="PS51318">
    <property type="entry name" value="TAT"/>
    <property type="match status" value="1"/>
</dbReference>
<dbReference type="EMBL" id="PSNW01000007">
    <property type="protein sequence ID" value="PPE73270.1"/>
    <property type="molecule type" value="Genomic_DNA"/>
</dbReference>
<dbReference type="Pfam" id="PF04205">
    <property type="entry name" value="FMN_bind"/>
    <property type="match status" value="1"/>
</dbReference>
<keyword evidence="3" id="KW-1185">Reference proteome</keyword>
<name>A0A2S5TE65_9GAMM</name>
<dbReference type="OrthoDB" id="9778782at2"/>
<sequence length="197" mass="21384">MTTSPDKLETPVHPAPAVAASRRSFLGGALALLALPVTRVAGAFELFKTFQTPEAFLTEAFGATVPPASTLDLDDAKQSQLSAVYGRRYPQARLRYWRAPNGRTAWIFDDIGKEGYVPTTSGFVVQNGAVEFGRVLIYRESRGEQIAERSFLQQLVGARASGNGIDKKVDNVSGATYSVKMMQRMARTALALDALAR</sequence>